<evidence type="ECO:0000313" key="3">
    <source>
        <dbReference type="EMBL" id="KRL18876.1"/>
    </source>
</evidence>
<dbReference type="InterPro" id="IPR025161">
    <property type="entry name" value="IS402-like_dom"/>
</dbReference>
<organism evidence="3 4">
    <name type="scientific">Lentilactobacillus kisonensis DSM 19906 = JCM 15041</name>
    <dbReference type="NCBI Taxonomy" id="1423766"/>
    <lineage>
        <taxon>Bacteria</taxon>
        <taxon>Bacillati</taxon>
        <taxon>Bacillota</taxon>
        <taxon>Bacilli</taxon>
        <taxon>Lactobacillales</taxon>
        <taxon>Lactobacillaceae</taxon>
        <taxon>Lentilactobacillus</taxon>
    </lineage>
</organism>
<dbReference type="NCBIfam" id="NF033580">
    <property type="entry name" value="transpos_IS5_3"/>
    <property type="match status" value="1"/>
</dbReference>
<sequence>MTIPKRYEITDEQWQRIESLFPPYCTGRPPKLSNRQAFNAILWILKSGAAWRDLPERYGSWKTVYSRFRVLADAGLFEKLFRQLIDDPDLENVSLDSTSIRVHQKATGAKKMPAASSKTKPSV</sequence>
<dbReference type="PANTHER" id="PTHR46637:SF1">
    <property type="entry name" value="BLL5188 PROTEIN"/>
    <property type="match status" value="1"/>
</dbReference>
<dbReference type="Pfam" id="PF13340">
    <property type="entry name" value="DUF4096"/>
    <property type="match status" value="1"/>
</dbReference>
<name>A0A0R1NG53_9LACO</name>
<dbReference type="AlphaFoldDB" id="A0A0R1NG53"/>
<dbReference type="PATRIC" id="fig|1423766.4.peg.2389"/>
<evidence type="ECO:0000259" key="2">
    <source>
        <dbReference type="Pfam" id="PF13340"/>
    </source>
</evidence>
<feature type="domain" description="Insertion element IS402-like" evidence="2">
    <location>
        <begin position="9"/>
        <end position="81"/>
    </location>
</feature>
<dbReference type="InterPro" id="IPR052909">
    <property type="entry name" value="Transposase_6_like"/>
</dbReference>
<feature type="region of interest" description="Disordered" evidence="1">
    <location>
        <begin position="101"/>
        <end position="123"/>
    </location>
</feature>
<evidence type="ECO:0000313" key="4">
    <source>
        <dbReference type="Proteomes" id="UP000051439"/>
    </source>
</evidence>
<accession>A0A0R1NG53</accession>
<dbReference type="Proteomes" id="UP000051439">
    <property type="component" value="Unassembled WGS sequence"/>
</dbReference>
<comment type="caution">
    <text evidence="3">The sequence shown here is derived from an EMBL/GenBank/DDBJ whole genome shotgun (WGS) entry which is preliminary data.</text>
</comment>
<dbReference type="PANTHER" id="PTHR46637">
    <property type="entry name" value="TIS1421-TRANSPOSASE PROTEIN A"/>
    <property type="match status" value="1"/>
</dbReference>
<proteinExistence type="predicted"/>
<keyword evidence="4" id="KW-1185">Reference proteome</keyword>
<reference evidence="3 4" key="1">
    <citation type="journal article" date="2015" name="Genome Announc.">
        <title>Expanding the biotechnology potential of lactobacilli through comparative genomics of 213 strains and associated genera.</title>
        <authorList>
            <person name="Sun Z."/>
            <person name="Harris H.M."/>
            <person name="McCann A."/>
            <person name="Guo C."/>
            <person name="Argimon S."/>
            <person name="Zhang W."/>
            <person name="Yang X."/>
            <person name="Jeffery I.B."/>
            <person name="Cooney J.C."/>
            <person name="Kagawa T.F."/>
            <person name="Liu W."/>
            <person name="Song Y."/>
            <person name="Salvetti E."/>
            <person name="Wrobel A."/>
            <person name="Rasinkangas P."/>
            <person name="Parkhill J."/>
            <person name="Rea M.C."/>
            <person name="O'Sullivan O."/>
            <person name="Ritari J."/>
            <person name="Douillard F.P."/>
            <person name="Paul Ross R."/>
            <person name="Yang R."/>
            <person name="Briner A.E."/>
            <person name="Felis G.E."/>
            <person name="de Vos W.M."/>
            <person name="Barrangou R."/>
            <person name="Klaenhammer T.R."/>
            <person name="Caufield P.W."/>
            <person name="Cui Y."/>
            <person name="Zhang H."/>
            <person name="O'Toole P.W."/>
        </authorList>
    </citation>
    <scope>NUCLEOTIDE SEQUENCE [LARGE SCALE GENOMIC DNA]</scope>
    <source>
        <strain evidence="3 4">DSM 19906</strain>
    </source>
</reference>
<gene>
    <name evidence="3" type="ORF">FC98_GL002304</name>
</gene>
<evidence type="ECO:0000256" key="1">
    <source>
        <dbReference type="SAM" id="MobiDB-lite"/>
    </source>
</evidence>
<protein>
    <submittedName>
        <fullName evidence="3">Transposase</fullName>
    </submittedName>
</protein>
<dbReference type="EMBL" id="AZEB01000055">
    <property type="protein sequence ID" value="KRL18876.1"/>
    <property type="molecule type" value="Genomic_DNA"/>
</dbReference>